<reference evidence="2" key="1">
    <citation type="journal article" date="2014" name="Front. Microbiol.">
        <title>High frequency of phylogenetically diverse reductive dehalogenase-homologous genes in deep subseafloor sedimentary metagenomes.</title>
        <authorList>
            <person name="Kawai M."/>
            <person name="Futagami T."/>
            <person name="Toyoda A."/>
            <person name="Takaki Y."/>
            <person name="Nishi S."/>
            <person name="Hori S."/>
            <person name="Arai W."/>
            <person name="Tsubouchi T."/>
            <person name="Morono Y."/>
            <person name="Uchiyama I."/>
            <person name="Ito T."/>
            <person name="Fujiyama A."/>
            <person name="Inagaki F."/>
            <person name="Takami H."/>
        </authorList>
    </citation>
    <scope>NUCLEOTIDE SEQUENCE</scope>
    <source>
        <strain evidence="2">Expedition CK06-06</strain>
    </source>
</reference>
<feature type="region of interest" description="Disordered" evidence="1">
    <location>
        <begin position="47"/>
        <end position="90"/>
    </location>
</feature>
<evidence type="ECO:0000313" key="2">
    <source>
        <dbReference type="EMBL" id="GAG63380.1"/>
    </source>
</evidence>
<dbReference type="AlphaFoldDB" id="X0Z2F3"/>
<accession>X0Z2F3</accession>
<organism evidence="2">
    <name type="scientific">marine sediment metagenome</name>
    <dbReference type="NCBI Taxonomy" id="412755"/>
    <lineage>
        <taxon>unclassified sequences</taxon>
        <taxon>metagenomes</taxon>
        <taxon>ecological metagenomes</taxon>
    </lineage>
</organism>
<evidence type="ECO:0000256" key="1">
    <source>
        <dbReference type="SAM" id="MobiDB-lite"/>
    </source>
</evidence>
<comment type="caution">
    <text evidence="2">The sequence shown here is derived from an EMBL/GenBank/DDBJ whole genome shotgun (WGS) entry which is preliminary data.</text>
</comment>
<evidence type="ECO:0000313" key="3">
    <source>
        <dbReference type="EMBL" id="GAG74457.1"/>
    </source>
</evidence>
<feature type="compositionally biased region" description="Basic and acidic residues" evidence="1">
    <location>
        <begin position="66"/>
        <end position="81"/>
    </location>
</feature>
<gene>
    <name evidence="3" type="ORF">S01H4_03053</name>
    <name evidence="2" type="ORF">S01H4_07644</name>
</gene>
<name>X0Z2F3_9ZZZZ</name>
<dbReference type="EMBL" id="BART01002526">
    <property type="protein sequence ID" value="GAG63380.1"/>
    <property type="molecule type" value="Genomic_DNA"/>
</dbReference>
<proteinExistence type="predicted"/>
<sequence length="90" mass="9729">MRMKHLAVLQRVLEAKDPGQHSVFAINHAIVQSSKSILKMQEIISASLNGGTGDGNNTDTTEEEVENKGKGNKKDKGEKSNKGKAKGKIK</sequence>
<dbReference type="EMBL" id="BART01000714">
    <property type="protein sequence ID" value="GAG74457.1"/>
    <property type="molecule type" value="Genomic_DNA"/>
</dbReference>
<protein>
    <submittedName>
        <fullName evidence="2">Uncharacterized protein</fullName>
    </submittedName>
</protein>